<evidence type="ECO:0000313" key="3">
    <source>
        <dbReference type="Proteomes" id="UP000319769"/>
    </source>
</evidence>
<proteinExistence type="predicted"/>
<name>A0A5N0UTV4_9PSEU</name>
<dbReference type="InterPro" id="IPR036812">
    <property type="entry name" value="NAD(P)_OxRdtase_dom_sf"/>
</dbReference>
<dbReference type="Proteomes" id="UP000319769">
    <property type="component" value="Unassembled WGS sequence"/>
</dbReference>
<gene>
    <name evidence="2" type="ORF">FPZ12_031400</name>
</gene>
<dbReference type="SUPFAM" id="SSF51430">
    <property type="entry name" value="NAD(P)-linked oxidoreductase"/>
    <property type="match status" value="1"/>
</dbReference>
<sequence length="305" mass="32491">MQCMDTTKTPIVLGGNVFGWTAGREESFAVLDAYVAAGGTLIDTADSYSQWAPGNSGGESETILGAWLAERGPFPVASKVGQSKHRPGLSAENIHAAVRDSLKRLGLPSISLYYAHFDEDGRPIEEIARAFSELREEGLIEEIGVSNLSAERIAAWLDVAERDGLHAPTVLQKEYSLMERGIEADILPLARERGLTVQTYYSLARGFLTGKYRDGAASVDSPRAGVAAGYLDDRGRAVLAALDEISGRHDTTQTAVSLAWLATRPQVSGVISSARDTGQLSGVLAATEVKLSEEDIARLDAASAA</sequence>
<dbReference type="Gene3D" id="3.20.20.100">
    <property type="entry name" value="NADP-dependent oxidoreductase domain"/>
    <property type="match status" value="1"/>
</dbReference>
<evidence type="ECO:0000313" key="2">
    <source>
        <dbReference type="EMBL" id="KAA9154709.1"/>
    </source>
</evidence>
<feature type="domain" description="NADP-dependent oxidoreductase" evidence="1">
    <location>
        <begin position="10"/>
        <end position="302"/>
    </location>
</feature>
<dbReference type="PANTHER" id="PTHR43364:SF6">
    <property type="entry name" value="OXIDOREDUCTASE-RELATED"/>
    <property type="match status" value="1"/>
</dbReference>
<dbReference type="OrthoDB" id="9768793at2"/>
<dbReference type="Pfam" id="PF00248">
    <property type="entry name" value="Aldo_ket_red"/>
    <property type="match status" value="1"/>
</dbReference>
<organism evidence="2 3">
    <name type="scientific">Amycolatopsis acidicola</name>
    <dbReference type="NCBI Taxonomy" id="2596893"/>
    <lineage>
        <taxon>Bacteria</taxon>
        <taxon>Bacillati</taxon>
        <taxon>Actinomycetota</taxon>
        <taxon>Actinomycetes</taxon>
        <taxon>Pseudonocardiales</taxon>
        <taxon>Pseudonocardiaceae</taxon>
        <taxon>Amycolatopsis</taxon>
    </lineage>
</organism>
<dbReference type="EMBL" id="VMNW02000063">
    <property type="protein sequence ID" value="KAA9154709.1"/>
    <property type="molecule type" value="Genomic_DNA"/>
</dbReference>
<protein>
    <submittedName>
        <fullName evidence="2">Aldo/keto reductase</fullName>
    </submittedName>
</protein>
<dbReference type="AlphaFoldDB" id="A0A5N0UTV4"/>
<dbReference type="InterPro" id="IPR023210">
    <property type="entry name" value="NADP_OxRdtase_dom"/>
</dbReference>
<accession>A0A5N0UTV4</accession>
<dbReference type="PANTHER" id="PTHR43364">
    <property type="entry name" value="NADH-SPECIFIC METHYLGLYOXAL REDUCTASE-RELATED"/>
    <property type="match status" value="1"/>
</dbReference>
<keyword evidence="3" id="KW-1185">Reference proteome</keyword>
<comment type="caution">
    <text evidence="2">The sequence shown here is derived from an EMBL/GenBank/DDBJ whole genome shotgun (WGS) entry which is preliminary data.</text>
</comment>
<evidence type="ECO:0000259" key="1">
    <source>
        <dbReference type="Pfam" id="PF00248"/>
    </source>
</evidence>
<dbReference type="InterPro" id="IPR050523">
    <property type="entry name" value="AKR_Detox_Biosynth"/>
</dbReference>
<reference evidence="2" key="1">
    <citation type="submission" date="2019-09" db="EMBL/GenBank/DDBJ databases">
        <authorList>
            <person name="Teo W.F.A."/>
            <person name="Duangmal K."/>
        </authorList>
    </citation>
    <scope>NUCLEOTIDE SEQUENCE [LARGE SCALE GENOMIC DNA]</scope>
    <source>
        <strain evidence="2">K81G1</strain>
    </source>
</reference>
<dbReference type="GO" id="GO:0005829">
    <property type="term" value="C:cytosol"/>
    <property type="evidence" value="ECO:0007669"/>
    <property type="project" value="TreeGrafter"/>
</dbReference>